<dbReference type="Proteomes" id="UP000885806">
    <property type="component" value="Unassembled WGS sequence"/>
</dbReference>
<protein>
    <submittedName>
        <fullName evidence="1">DUF1343 domain-containing protein</fullName>
    </submittedName>
</protein>
<reference evidence="1" key="1">
    <citation type="journal article" date="2020" name="mSystems">
        <title>Genome- and Community-Level Interaction Insights into Carbon Utilization and Element Cycling Functions of Hydrothermarchaeota in Hydrothermal Sediment.</title>
        <authorList>
            <person name="Zhou Z."/>
            <person name="Liu Y."/>
            <person name="Xu W."/>
            <person name="Pan J."/>
            <person name="Luo Z.H."/>
            <person name="Li M."/>
        </authorList>
    </citation>
    <scope>NUCLEOTIDE SEQUENCE [LARGE SCALE GENOMIC DNA]</scope>
    <source>
        <strain evidence="1">HyVt-538</strain>
    </source>
</reference>
<gene>
    <name evidence="1" type="ORF">ENK01_04830</name>
</gene>
<dbReference type="AlphaFoldDB" id="A0A7V5NXS8"/>
<dbReference type="EMBL" id="DROP01000323">
    <property type="protein sequence ID" value="HHI89261.1"/>
    <property type="molecule type" value="Genomic_DNA"/>
</dbReference>
<proteinExistence type="predicted"/>
<dbReference type="Gene3D" id="3.40.50.12170">
    <property type="entry name" value="Uncharacterised protein PF07075, DUF1343"/>
    <property type="match status" value="1"/>
</dbReference>
<feature type="non-terminal residue" evidence="1">
    <location>
        <position position="66"/>
    </location>
</feature>
<evidence type="ECO:0000313" key="1">
    <source>
        <dbReference type="EMBL" id="HHI89261.1"/>
    </source>
</evidence>
<comment type="caution">
    <text evidence="1">The sequence shown here is derived from an EMBL/GenBank/DDBJ whole genome shotgun (WGS) entry which is preliminary data.</text>
</comment>
<organism evidence="1">
    <name type="scientific">Hellea balneolensis</name>
    <dbReference type="NCBI Taxonomy" id="287478"/>
    <lineage>
        <taxon>Bacteria</taxon>
        <taxon>Pseudomonadati</taxon>
        <taxon>Pseudomonadota</taxon>
        <taxon>Alphaproteobacteria</taxon>
        <taxon>Maricaulales</taxon>
        <taxon>Robiginitomaculaceae</taxon>
        <taxon>Hellea</taxon>
    </lineage>
</organism>
<accession>A0A7V5NXS8</accession>
<name>A0A7V5NXS8_9PROT</name>
<sequence>MLTACAHLPAPTGPVPGAERTELVLQKLEGKRVGLVVNQSSRVGRHHLIDMLQDEGVNVVRLFAVE</sequence>